<organism evidence="8 9">
    <name type="scientific">Paenirhodobacter hankyongi</name>
    <dbReference type="NCBI Taxonomy" id="2294033"/>
    <lineage>
        <taxon>Bacteria</taxon>
        <taxon>Pseudomonadati</taxon>
        <taxon>Pseudomonadota</taxon>
        <taxon>Alphaproteobacteria</taxon>
        <taxon>Rhodobacterales</taxon>
        <taxon>Rhodobacter group</taxon>
        <taxon>Paenirhodobacter</taxon>
    </lineage>
</organism>
<dbReference type="InterPro" id="IPR002491">
    <property type="entry name" value="ABC_transptr_periplasmic_BD"/>
</dbReference>
<keyword evidence="5 6" id="KW-0732">Signal</keyword>
<keyword evidence="4" id="KW-0410">Iron transport</keyword>
<dbReference type="RefSeq" id="WP_121534141.1">
    <property type="nucleotide sequence ID" value="NZ_RCHI01000013.1"/>
</dbReference>
<dbReference type="InterPro" id="IPR051313">
    <property type="entry name" value="Bact_iron-sidero_bind"/>
</dbReference>
<evidence type="ECO:0000256" key="2">
    <source>
        <dbReference type="ARBA" id="ARBA00008814"/>
    </source>
</evidence>
<evidence type="ECO:0000256" key="5">
    <source>
        <dbReference type="ARBA" id="ARBA00022729"/>
    </source>
</evidence>
<keyword evidence="3" id="KW-0813">Transport</keyword>
<reference evidence="8 9" key="1">
    <citation type="submission" date="2018-10" db="EMBL/GenBank/DDBJ databases">
        <title>Rhodobacter sp . BO-81.</title>
        <authorList>
            <person name="Im W.T."/>
        </authorList>
    </citation>
    <scope>NUCLEOTIDE SEQUENCE [LARGE SCALE GENOMIC DNA]</scope>
    <source>
        <strain evidence="8 9">BO-81</strain>
    </source>
</reference>
<evidence type="ECO:0000256" key="6">
    <source>
        <dbReference type="SAM" id="SignalP"/>
    </source>
</evidence>
<gene>
    <name evidence="8" type="ORF">DYS74_13095</name>
</gene>
<evidence type="ECO:0000256" key="4">
    <source>
        <dbReference type="ARBA" id="ARBA00022496"/>
    </source>
</evidence>
<keyword evidence="9" id="KW-1185">Reference proteome</keyword>
<dbReference type="EMBL" id="RCHI01000013">
    <property type="protein sequence ID" value="RLL63881.1"/>
    <property type="molecule type" value="Genomic_DNA"/>
</dbReference>
<feature type="signal peptide" evidence="6">
    <location>
        <begin position="1"/>
        <end position="22"/>
    </location>
</feature>
<dbReference type="Gene3D" id="3.40.50.1980">
    <property type="entry name" value="Nitrogenase molybdenum iron protein domain"/>
    <property type="match status" value="2"/>
</dbReference>
<feature type="domain" description="Fe/B12 periplasmic-binding" evidence="7">
    <location>
        <begin position="42"/>
        <end position="299"/>
    </location>
</feature>
<keyword evidence="4" id="KW-0406">Ion transport</keyword>
<proteinExistence type="inferred from homology"/>
<evidence type="ECO:0000313" key="8">
    <source>
        <dbReference type="EMBL" id="RLL63881.1"/>
    </source>
</evidence>
<dbReference type="Pfam" id="PF01497">
    <property type="entry name" value="Peripla_BP_2"/>
    <property type="match status" value="1"/>
</dbReference>
<keyword evidence="4" id="KW-0408">Iron</keyword>
<protein>
    <submittedName>
        <fullName evidence="8">Siderophore ABC transporter substrate-binding protein</fullName>
    </submittedName>
</protein>
<comment type="subcellular location">
    <subcellularLocation>
        <location evidence="1">Cell envelope</location>
    </subcellularLocation>
</comment>
<comment type="caution">
    <text evidence="8">The sequence shown here is derived from an EMBL/GenBank/DDBJ whole genome shotgun (WGS) entry which is preliminary data.</text>
</comment>
<comment type="similarity">
    <text evidence="2">Belongs to the bacterial solute-binding protein 8 family.</text>
</comment>
<accession>A0A421BLR5</accession>
<dbReference type="SUPFAM" id="SSF53807">
    <property type="entry name" value="Helical backbone' metal receptor"/>
    <property type="match status" value="1"/>
</dbReference>
<dbReference type="CDD" id="cd01140">
    <property type="entry name" value="FatB"/>
    <property type="match status" value="1"/>
</dbReference>
<sequence>MKLAAFAGAFALVAATAATAPAGEVEIATARGPVTLAASPARVAAYDAAAIDTLLALGVTPVGVPEKLYDPDLAAAEKGATPIGTLFEPDLEALSALVPDLIVVGGRSAPKFDAVAQLAPTIDMTISPDVAGDAKARLAAYGTLFWREAKAAELGAALDAQIAAAQAAAKGKGNALIVLTNGPKISAYGRGSRFGWLHDLIGLPEARPGLSPEVHGDAISFEFIAEVNPDWLIVVDRGAAVGAEGASARETLDNPLVNGTRAAKAGHVVYLDASKLYISGGGYTALSRTLAQMTAALEG</sequence>
<dbReference type="PANTHER" id="PTHR30532">
    <property type="entry name" value="IRON III DICITRATE-BINDING PERIPLASMIC PROTEIN"/>
    <property type="match status" value="1"/>
</dbReference>
<name>A0A421BLR5_9RHOB</name>
<dbReference type="PANTHER" id="PTHR30532:SF28">
    <property type="entry name" value="PETROBACTIN-BINDING PROTEIN YCLQ"/>
    <property type="match status" value="1"/>
</dbReference>
<dbReference type="InterPro" id="IPR033870">
    <property type="entry name" value="FatB"/>
</dbReference>
<feature type="chain" id="PRO_5019233372" evidence="6">
    <location>
        <begin position="23"/>
        <end position="299"/>
    </location>
</feature>
<dbReference type="AlphaFoldDB" id="A0A421BLR5"/>
<evidence type="ECO:0000259" key="7">
    <source>
        <dbReference type="PROSITE" id="PS50983"/>
    </source>
</evidence>
<dbReference type="GO" id="GO:1901678">
    <property type="term" value="P:iron coordination entity transport"/>
    <property type="evidence" value="ECO:0007669"/>
    <property type="project" value="UniProtKB-ARBA"/>
</dbReference>
<evidence type="ECO:0000256" key="1">
    <source>
        <dbReference type="ARBA" id="ARBA00004196"/>
    </source>
</evidence>
<evidence type="ECO:0000256" key="3">
    <source>
        <dbReference type="ARBA" id="ARBA00022448"/>
    </source>
</evidence>
<dbReference type="GO" id="GO:0030288">
    <property type="term" value="C:outer membrane-bounded periplasmic space"/>
    <property type="evidence" value="ECO:0007669"/>
    <property type="project" value="TreeGrafter"/>
</dbReference>
<evidence type="ECO:0000313" key="9">
    <source>
        <dbReference type="Proteomes" id="UP000279673"/>
    </source>
</evidence>
<dbReference type="PROSITE" id="PS50983">
    <property type="entry name" value="FE_B12_PBP"/>
    <property type="match status" value="1"/>
</dbReference>
<dbReference type="Proteomes" id="UP000279673">
    <property type="component" value="Unassembled WGS sequence"/>
</dbReference>